<reference evidence="2 3" key="1">
    <citation type="submission" date="2020-10" db="EMBL/GenBank/DDBJ databases">
        <title>Aquamicrobium zhengzhouensis sp. nov., a exopolysaccharide producing bacterium isolated from farmland soil.</title>
        <authorList>
            <person name="Wang X."/>
        </authorList>
    </citation>
    <scope>NUCLEOTIDE SEQUENCE [LARGE SCALE GENOMIC DNA]</scope>
    <source>
        <strain evidence="3">cd-1</strain>
    </source>
</reference>
<accession>A0ABS0S9Q7</accession>
<protein>
    <submittedName>
        <fullName evidence="2">DUF4031 domain-containing protein</fullName>
    </submittedName>
</protein>
<keyword evidence="3" id="KW-1185">Reference proteome</keyword>
<evidence type="ECO:0000313" key="2">
    <source>
        <dbReference type="EMBL" id="MBI1619539.1"/>
    </source>
</evidence>
<gene>
    <name evidence="2" type="ORF">IOD40_02505</name>
</gene>
<comment type="caution">
    <text evidence="2">The sequence shown here is derived from an EMBL/GenBank/DDBJ whole genome shotgun (WGS) entry which is preliminary data.</text>
</comment>
<feature type="domain" description="DUF4031" evidence="1">
    <location>
        <begin position="3"/>
        <end position="82"/>
    </location>
</feature>
<dbReference type="InterPro" id="IPR025109">
    <property type="entry name" value="DUF4031"/>
</dbReference>
<organism evidence="2 3">
    <name type="scientific">Aquamicrobium zhengzhouense</name>
    <dbReference type="NCBI Taxonomy" id="2781738"/>
    <lineage>
        <taxon>Bacteria</taxon>
        <taxon>Pseudomonadati</taxon>
        <taxon>Pseudomonadota</taxon>
        <taxon>Alphaproteobacteria</taxon>
        <taxon>Hyphomicrobiales</taxon>
        <taxon>Phyllobacteriaceae</taxon>
        <taxon>Aquamicrobium</taxon>
    </lineage>
</organism>
<dbReference type="EMBL" id="JADGMQ010000001">
    <property type="protein sequence ID" value="MBI1619539.1"/>
    <property type="molecule type" value="Genomic_DNA"/>
</dbReference>
<proteinExistence type="predicted"/>
<sequence length="95" mass="10910">MAVYVDDAIWTFAGRRWCHLLADSEEELHRFAARLGITRQSYQGPPKTAAPHYDLTGFERDRAIRLGALAVTSDEILAVYRRVKRPGEKLRRQVV</sequence>
<name>A0ABS0S9Q7_9HYPH</name>
<evidence type="ECO:0000313" key="3">
    <source>
        <dbReference type="Proteomes" id="UP000601789"/>
    </source>
</evidence>
<evidence type="ECO:0000259" key="1">
    <source>
        <dbReference type="Pfam" id="PF13223"/>
    </source>
</evidence>
<dbReference type="Pfam" id="PF13223">
    <property type="entry name" value="DUF4031"/>
    <property type="match status" value="1"/>
</dbReference>
<dbReference type="RefSeq" id="WP_198473926.1">
    <property type="nucleotide sequence ID" value="NZ_JADGMQ010000001.1"/>
</dbReference>
<dbReference type="Proteomes" id="UP000601789">
    <property type="component" value="Unassembled WGS sequence"/>
</dbReference>